<reference evidence="1 2" key="1">
    <citation type="submission" date="2016-10" db="EMBL/GenBank/DDBJ databases">
        <title>Rodentibacter gen. nov. and new species.</title>
        <authorList>
            <person name="Christensen H."/>
        </authorList>
    </citation>
    <scope>NUCLEOTIDE SEQUENCE [LARGE SCALE GENOMIC DNA]</scope>
    <source>
        <strain evidence="1 2">Ac81</strain>
    </source>
</reference>
<dbReference type="AlphaFoldDB" id="A0A1V3KX93"/>
<evidence type="ECO:0000313" key="2">
    <source>
        <dbReference type="Proteomes" id="UP000188573"/>
    </source>
</evidence>
<organism evidence="1 2">
    <name type="scientific">Rodentibacter ratti</name>
    <dbReference type="NCBI Taxonomy" id="1906745"/>
    <lineage>
        <taxon>Bacteria</taxon>
        <taxon>Pseudomonadati</taxon>
        <taxon>Pseudomonadota</taxon>
        <taxon>Gammaproteobacteria</taxon>
        <taxon>Pasteurellales</taxon>
        <taxon>Pasteurellaceae</taxon>
        <taxon>Rodentibacter</taxon>
    </lineage>
</organism>
<dbReference type="Pfam" id="PF05488">
    <property type="entry name" value="PAAR_motif"/>
    <property type="match status" value="1"/>
</dbReference>
<proteinExistence type="predicted"/>
<evidence type="ECO:0008006" key="3">
    <source>
        <dbReference type="Google" id="ProtNLM"/>
    </source>
</evidence>
<gene>
    <name evidence="1" type="ORF">BKG92_07400</name>
</gene>
<dbReference type="RefSeq" id="WP_077496917.1">
    <property type="nucleotide sequence ID" value="NZ_MLAG01000037.1"/>
</dbReference>
<name>A0A1V3KX93_9PAST</name>
<keyword evidence="2" id="KW-1185">Reference proteome</keyword>
<comment type="caution">
    <text evidence="1">The sequence shown here is derived from an EMBL/GenBank/DDBJ whole genome shotgun (WGS) entry which is preliminary data.</text>
</comment>
<sequence>MNIPSQSQSHLRWTITPKGKNPAHIGAAVVHPDGSMGTVVGGQSAVSFGRKLAACIGDKVECPGHTGVIIQGAKTVSIGGKSLAREGDKTSCGGIIMNGFPTITVSDTTKTVDGKSADENVKEIKLQLFNSAHSRQSSYIGMPYQLYIEGKELGNGVIDEDGALFFELQSSETKGELVLGNGQRYELQFTTQPDSTRHIAPMQGMAEYTSSNIAYHNLIGESDNVE</sequence>
<dbReference type="CDD" id="cd14671">
    <property type="entry name" value="PAAR_like"/>
    <property type="match status" value="1"/>
</dbReference>
<protein>
    <recommendedName>
        <fullName evidence="3">PAAR domain-containing protein</fullName>
    </recommendedName>
</protein>
<accession>A0A1V3KX93</accession>
<evidence type="ECO:0000313" key="1">
    <source>
        <dbReference type="EMBL" id="OOF81940.1"/>
    </source>
</evidence>
<dbReference type="Gene3D" id="2.60.200.60">
    <property type="match status" value="1"/>
</dbReference>
<dbReference type="Proteomes" id="UP000188573">
    <property type="component" value="Unassembled WGS sequence"/>
</dbReference>
<dbReference type="InterPro" id="IPR008727">
    <property type="entry name" value="PAAR_motif"/>
</dbReference>
<dbReference type="EMBL" id="MLAG01000037">
    <property type="protein sequence ID" value="OOF81940.1"/>
    <property type="molecule type" value="Genomic_DNA"/>
</dbReference>